<feature type="transmembrane region" description="Helical" evidence="1">
    <location>
        <begin position="120"/>
        <end position="141"/>
    </location>
</feature>
<keyword evidence="1" id="KW-0812">Transmembrane</keyword>
<name>A0ABV7XE57_9SPHN</name>
<protein>
    <submittedName>
        <fullName evidence="2">Uncharacterized protein</fullName>
    </submittedName>
</protein>
<proteinExistence type="predicted"/>
<comment type="caution">
    <text evidence="2">The sequence shown here is derived from an EMBL/GenBank/DDBJ whole genome shotgun (WGS) entry which is preliminary data.</text>
</comment>
<keyword evidence="1" id="KW-1133">Transmembrane helix</keyword>
<feature type="transmembrane region" description="Helical" evidence="1">
    <location>
        <begin position="68"/>
        <end position="87"/>
    </location>
</feature>
<dbReference type="Proteomes" id="UP001595615">
    <property type="component" value="Unassembled WGS sequence"/>
</dbReference>
<feature type="transmembrane region" description="Helical" evidence="1">
    <location>
        <begin position="41"/>
        <end position="61"/>
    </location>
</feature>
<dbReference type="EMBL" id="JBHRXV010000011">
    <property type="protein sequence ID" value="MFC3714101.1"/>
    <property type="molecule type" value="Genomic_DNA"/>
</dbReference>
<evidence type="ECO:0000313" key="2">
    <source>
        <dbReference type="EMBL" id="MFC3714101.1"/>
    </source>
</evidence>
<keyword evidence="3" id="KW-1185">Reference proteome</keyword>
<accession>A0ABV7XE57</accession>
<reference evidence="3" key="1">
    <citation type="journal article" date="2019" name="Int. J. Syst. Evol. Microbiol.">
        <title>The Global Catalogue of Microorganisms (GCM) 10K type strain sequencing project: providing services to taxonomists for standard genome sequencing and annotation.</title>
        <authorList>
            <consortium name="The Broad Institute Genomics Platform"/>
            <consortium name="The Broad Institute Genome Sequencing Center for Infectious Disease"/>
            <person name="Wu L."/>
            <person name="Ma J."/>
        </authorList>
    </citation>
    <scope>NUCLEOTIDE SEQUENCE [LARGE SCALE GENOMIC DNA]</scope>
    <source>
        <strain evidence="3">KCTC 42644</strain>
    </source>
</reference>
<organism evidence="2 3">
    <name type="scientific">Sphingoaurantiacus capsulatus</name>
    <dbReference type="NCBI Taxonomy" id="1771310"/>
    <lineage>
        <taxon>Bacteria</taxon>
        <taxon>Pseudomonadati</taxon>
        <taxon>Pseudomonadota</taxon>
        <taxon>Alphaproteobacteria</taxon>
        <taxon>Sphingomonadales</taxon>
        <taxon>Sphingosinicellaceae</taxon>
        <taxon>Sphingoaurantiacus</taxon>
    </lineage>
</organism>
<evidence type="ECO:0000256" key="1">
    <source>
        <dbReference type="SAM" id="Phobius"/>
    </source>
</evidence>
<evidence type="ECO:0000313" key="3">
    <source>
        <dbReference type="Proteomes" id="UP001595615"/>
    </source>
</evidence>
<keyword evidence="1" id="KW-0472">Membrane</keyword>
<gene>
    <name evidence="2" type="ORF">ACFOMD_16135</name>
</gene>
<sequence>MSQEALLHRDAFMREARPTVSPVAAAPFQPGLRRFDIHPRVYGIMLASLATFMGSYVAAFSAGKGMPILLVICGISFVAYFGLASLMERVSGDRQPDQSWVSFMRRGVDTDSGHMSGSAALWQVVTLPLLMAGFGLFVLTYKAFL</sequence>
<dbReference type="RefSeq" id="WP_380863220.1">
    <property type="nucleotide sequence ID" value="NZ_JBHRXV010000011.1"/>
</dbReference>